<sequence length="1035" mass="114445">MDASAAGVHTVDVPPRVALHVMSDVEATSVGKVGQSPPRRWELEDIFDAAPTTGDTTGGGTAEHHVSRPPRGGSLSSSSSSSTSAALIPSAPIAASRVRIPSKENLYGRRSAVHPQRTSPAVVDAAVAHDDGKARDRRTARESPRVARPHPTSSSSPPLPLPSLAQQYGVDDVLAPAPRRDGGREPNVIADIDGEPGVVADSLLRRMQSKEKEFDKKIHQIHHTFQNAGEQLVARDNIIVRLQDELAGLRAEAARLPKEYQAREEKLLLRVDTMMTELAAEQKRAHDARYAAEAEVQALRGSLHAAEQQLAQQQHLSDDLLRQLRASDKTLQEERQRFTAGLADSRAAYDAKLHELQRSFRTTEKQLAKSRSRLEEAERDRCQHQARLLEMEMNGRRQLSSEVGKTRELLADQEAMREEVEAVRLSMARLLSLMGEVPALADYLRWNELTSEFVFLGYPSRYFNTSHSGGGRRQTTSRSPGRRAGSRGASPSRRQRSPAAARLRRRRASASAGDDGSLNDGPEQSASFSYHQLDASVSGLSVGDTGIDDGIYGGVAASLSKNVWLNGRWAQEMMSIIAAENNFTRLKRIKLLEMEEAAQLSEQLPSARDVLACRQPEHHYWIPYAVFVEAQRFKNKYYPKLPAMSHFSPFLIQLNKIWRARLQDRLRVQQHTHHQQEQQKQLQQQHSHAYSRHGTVEKSRLSSRTRSRGSGATGEQRYSEASRLSSCGIGTPVTASPEALLSEWTRQEARVDEIHAEHHRLRREVRLHVSSQKALQLFRLYDELVHGAYQSLGEVLQLAEEMYDSVPAHHAQKSEEETRSAAAAATAGALREAQQQQHAVESGVVEELVASRDRLRRLLEHACERMCDIGDSLSTQMMSYYSDLHQLIRMLHQHLHQGRQRARQETHARTSHVQRQAAGSSASSSSTASATTAPWVGGGAGGAPLPVAELQRRLRELLHDQYSTERESTPAAEGVAGAASAAAVPEAVRSGAVLKLAASVLDFGDEVRREVSQATTALHAVAEQSMQEAELYDTE</sequence>
<reference evidence="3 4" key="1">
    <citation type="journal article" date="2021" name="MBio">
        <title>A New Model Trypanosomatid, Novymonas esmeraldas: Genomic Perception of Its 'Candidatus Pandoraea novymonadis' Endosymbiont.</title>
        <authorList>
            <person name="Zakharova A."/>
            <person name="Saura A."/>
            <person name="Butenko A."/>
            <person name="Podesvova L."/>
            <person name="Warmusova S."/>
            <person name="Kostygov A.Y."/>
            <person name="Nenarokova A."/>
            <person name="Lukes J."/>
            <person name="Opperdoes F.R."/>
            <person name="Yurchenko V."/>
        </authorList>
    </citation>
    <scope>NUCLEOTIDE SEQUENCE [LARGE SCALE GENOMIC DNA]</scope>
    <source>
        <strain evidence="3 4">E262AT.01</strain>
    </source>
</reference>
<feature type="region of interest" description="Disordered" evidence="2">
    <location>
        <begin position="895"/>
        <end position="940"/>
    </location>
</feature>
<feature type="compositionally biased region" description="Basic and acidic residues" evidence="2">
    <location>
        <begin position="127"/>
        <end position="145"/>
    </location>
</feature>
<organism evidence="3 4">
    <name type="scientific">Novymonas esmeraldas</name>
    <dbReference type="NCBI Taxonomy" id="1808958"/>
    <lineage>
        <taxon>Eukaryota</taxon>
        <taxon>Discoba</taxon>
        <taxon>Euglenozoa</taxon>
        <taxon>Kinetoplastea</taxon>
        <taxon>Metakinetoplastina</taxon>
        <taxon>Trypanosomatida</taxon>
        <taxon>Trypanosomatidae</taxon>
        <taxon>Novymonas</taxon>
    </lineage>
</organism>
<feature type="region of interest" description="Disordered" evidence="2">
    <location>
        <begin position="669"/>
        <end position="730"/>
    </location>
</feature>
<dbReference type="Proteomes" id="UP001430356">
    <property type="component" value="Unassembled WGS sequence"/>
</dbReference>
<keyword evidence="1" id="KW-0175">Coiled coil</keyword>
<name>A0AAW0ETJ8_9TRYP</name>
<feature type="region of interest" description="Disordered" evidence="2">
    <location>
        <begin position="49"/>
        <end position="88"/>
    </location>
</feature>
<feature type="coiled-coil region" evidence="1">
    <location>
        <begin position="296"/>
        <end position="323"/>
    </location>
</feature>
<keyword evidence="4" id="KW-1185">Reference proteome</keyword>
<feature type="compositionally biased region" description="Low complexity" evidence="2">
    <location>
        <begin position="69"/>
        <end position="88"/>
    </location>
</feature>
<dbReference type="EMBL" id="JAECZO010000112">
    <property type="protein sequence ID" value="KAK7197597.1"/>
    <property type="molecule type" value="Genomic_DNA"/>
</dbReference>
<feature type="compositionally biased region" description="Low complexity" evidence="2">
    <location>
        <begin position="486"/>
        <end position="501"/>
    </location>
</feature>
<accession>A0AAW0ETJ8</accession>
<comment type="caution">
    <text evidence="3">The sequence shown here is derived from an EMBL/GenBank/DDBJ whole genome shotgun (WGS) entry which is preliminary data.</text>
</comment>
<feature type="compositionally biased region" description="Low complexity" evidence="2">
    <location>
        <begin position="917"/>
        <end position="935"/>
    </location>
</feature>
<proteinExistence type="predicted"/>
<evidence type="ECO:0000313" key="3">
    <source>
        <dbReference type="EMBL" id="KAK7197597.1"/>
    </source>
</evidence>
<gene>
    <name evidence="3" type="ORF">NESM_000710300</name>
</gene>
<evidence type="ECO:0000313" key="4">
    <source>
        <dbReference type="Proteomes" id="UP001430356"/>
    </source>
</evidence>
<feature type="region of interest" description="Disordered" evidence="2">
    <location>
        <begin position="107"/>
        <end position="164"/>
    </location>
</feature>
<feature type="coiled-coil region" evidence="1">
    <location>
        <begin position="353"/>
        <end position="380"/>
    </location>
</feature>
<dbReference type="AlphaFoldDB" id="A0AAW0ETJ8"/>
<feature type="region of interest" description="Disordered" evidence="2">
    <location>
        <begin position="465"/>
        <end position="525"/>
    </location>
</feature>
<evidence type="ECO:0000256" key="1">
    <source>
        <dbReference type="SAM" id="Coils"/>
    </source>
</evidence>
<feature type="compositionally biased region" description="Low complexity" evidence="2">
    <location>
        <begin position="678"/>
        <end position="688"/>
    </location>
</feature>
<evidence type="ECO:0000256" key="2">
    <source>
        <dbReference type="SAM" id="MobiDB-lite"/>
    </source>
</evidence>
<protein>
    <submittedName>
        <fullName evidence="3">Uncharacterized protein</fullName>
    </submittedName>
</protein>